<dbReference type="InterPro" id="IPR025528">
    <property type="entry name" value="BrnA_antitoxin"/>
</dbReference>
<reference evidence="1" key="1">
    <citation type="journal article" date="2015" name="Nature">
        <title>Complex archaea that bridge the gap between prokaryotes and eukaryotes.</title>
        <authorList>
            <person name="Spang A."/>
            <person name="Saw J.H."/>
            <person name="Jorgensen S.L."/>
            <person name="Zaremba-Niedzwiedzka K."/>
            <person name="Martijn J."/>
            <person name="Lind A.E."/>
            <person name="van Eijk R."/>
            <person name="Schleper C."/>
            <person name="Guy L."/>
            <person name="Ettema T.J."/>
        </authorList>
    </citation>
    <scope>NUCLEOTIDE SEQUENCE</scope>
</reference>
<feature type="non-terminal residue" evidence="1">
    <location>
        <position position="57"/>
    </location>
</feature>
<proteinExistence type="predicted"/>
<comment type="caution">
    <text evidence="1">The sequence shown here is derived from an EMBL/GenBank/DDBJ whole genome shotgun (WGS) entry which is preliminary data.</text>
</comment>
<name>A0A0F9J9Z9_9ZZZZ</name>
<gene>
    <name evidence="1" type="ORF">LCGC14_1479260</name>
</gene>
<protein>
    <recommendedName>
        <fullName evidence="2">CopG family transcriptional regulator</fullName>
    </recommendedName>
</protein>
<sequence length="57" mass="6686">MRKEEYDFKKATQGPVVKPFPDKTRITIRVDPNILNWFREQAHNQGGGNYQTHINEA</sequence>
<dbReference type="EMBL" id="LAZR01010493">
    <property type="protein sequence ID" value="KKM66624.1"/>
    <property type="molecule type" value="Genomic_DNA"/>
</dbReference>
<evidence type="ECO:0008006" key="2">
    <source>
        <dbReference type="Google" id="ProtNLM"/>
    </source>
</evidence>
<evidence type="ECO:0000313" key="1">
    <source>
        <dbReference type="EMBL" id="KKM66624.1"/>
    </source>
</evidence>
<dbReference type="Pfam" id="PF14384">
    <property type="entry name" value="BrnA_antitoxin"/>
    <property type="match status" value="1"/>
</dbReference>
<dbReference type="AlphaFoldDB" id="A0A0F9J9Z9"/>
<organism evidence="1">
    <name type="scientific">marine sediment metagenome</name>
    <dbReference type="NCBI Taxonomy" id="412755"/>
    <lineage>
        <taxon>unclassified sequences</taxon>
        <taxon>metagenomes</taxon>
        <taxon>ecological metagenomes</taxon>
    </lineage>
</organism>
<accession>A0A0F9J9Z9</accession>